<dbReference type="PANTHER" id="PTHR48111:SF73">
    <property type="entry name" value="ALKALINE PHOSPHATASE SYNTHESIS TRANSCRIPTIONAL REGULATORY PROTEIN PHOP"/>
    <property type="match status" value="1"/>
</dbReference>
<dbReference type="SUPFAM" id="SSF52172">
    <property type="entry name" value="CheY-like"/>
    <property type="match status" value="1"/>
</dbReference>
<dbReference type="CDD" id="cd00383">
    <property type="entry name" value="trans_reg_C"/>
    <property type="match status" value="1"/>
</dbReference>
<feature type="modified residue" description="4-aspartylphosphate" evidence="6">
    <location>
        <position position="51"/>
    </location>
</feature>
<keyword evidence="3" id="KW-0805">Transcription regulation</keyword>
<feature type="DNA-binding region" description="OmpR/PhoB-type" evidence="7">
    <location>
        <begin position="120"/>
        <end position="223"/>
    </location>
</feature>
<feature type="domain" description="Response regulatory" evidence="8">
    <location>
        <begin position="3"/>
        <end position="115"/>
    </location>
</feature>
<proteinExistence type="predicted"/>
<evidence type="ECO:0000313" key="10">
    <source>
        <dbReference type="EMBL" id="MED4401799.1"/>
    </source>
</evidence>
<keyword evidence="4 7" id="KW-0238">DNA-binding</keyword>
<sequence length="225" mass="26423">MKTLLLVDDEMRMLDLLGLYLSPFYECIKADSGEKAITYLRNKKIDLVLLDIMMPEMDGWAICEEIRIFSDIPIIMLSARNEKVDIIKGLKIGADDYVTKPFDEGELLARIAAAFRRYDDKVLTQEHDTDLVWDEDAYELRFKDEIIQITPKEFLLVGLFLKYPNKVFSRSHLIELIWGTDTDTEDRTIDSHMRNIREKLRQVNFPIDDYLMTVWGIGYKWANKK</sequence>
<keyword evidence="5" id="KW-0804">Transcription</keyword>
<evidence type="ECO:0000259" key="8">
    <source>
        <dbReference type="PROSITE" id="PS50110"/>
    </source>
</evidence>
<evidence type="ECO:0000256" key="1">
    <source>
        <dbReference type="ARBA" id="ARBA00022553"/>
    </source>
</evidence>
<keyword evidence="2" id="KW-0902">Two-component regulatory system</keyword>
<dbReference type="CDD" id="cd17574">
    <property type="entry name" value="REC_OmpR"/>
    <property type="match status" value="1"/>
</dbReference>
<evidence type="ECO:0000313" key="11">
    <source>
        <dbReference type="Proteomes" id="UP001342826"/>
    </source>
</evidence>
<dbReference type="InterPro" id="IPR001867">
    <property type="entry name" value="OmpR/PhoB-type_DNA-bd"/>
</dbReference>
<dbReference type="SMART" id="SM00448">
    <property type="entry name" value="REC"/>
    <property type="match status" value="1"/>
</dbReference>
<dbReference type="Proteomes" id="UP001342826">
    <property type="component" value="Unassembled WGS sequence"/>
</dbReference>
<evidence type="ECO:0000256" key="3">
    <source>
        <dbReference type="ARBA" id="ARBA00023015"/>
    </source>
</evidence>
<dbReference type="PROSITE" id="PS51755">
    <property type="entry name" value="OMPR_PHOB"/>
    <property type="match status" value="1"/>
</dbReference>
<evidence type="ECO:0000256" key="7">
    <source>
        <dbReference type="PROSITE-ProRule" id="PRU01091"/>
    </source>
</evidence>
<evidence type="ECO:0000256" key="4">
    <source>
        <dbReference type="ARBA" id="ARBA00023125"/>
    </source>
</evidence>
<dbReference type="SMART" id="SM00862">
    <property type="entry name" value="Trans_reg_C"/>
    <property type="match status" value="1"/>
</dbReference>
<dbReference type="Gene3D" id="3.40.50.2300">
    <property type="match status" value="1"/>
</dbReference>
<gene>
    <name evidence="10" type="ORF">P9271_10765</name>
</gene>
<dbReference type="InterPro" id="IPR001789">
    <property type="entry name" value="Sig_transdc_resp-reg_receiver"/>
</dbReference>
<dbReference type="InterPro" id="IPR036388">
    <property type="entry name" value="WH-like_DNA-bd_sf"/>
</dbReference>
<evidence type="ECO:0000256" key="5">
    <source>
        <dbReference type="ARBA" id="ARBA00023163"/>
    </source>
</evidence>
<dbReference type="Gene3D" id="6.10.250.690">
    <property type="match status" value="1"/>
</dbReference>
<evidence type="ECO:0000256" key="6">
    <source>
        <dbReference type="PROSITE-ProRule" id="PRU00169"/>
    </source>
</evidence>
<name>A0ABU6NZY9_9BACI</name>
<dbReference type="InterPro" id="IPR039420">
    <property type="entry name" value="WalR-like"/>
</dbReference>
<protein>
    <submittedName>
        <fullName evidence="10">Response regulator transcription factor</fullName>
    </submittedName>
</protein>
<dbReference type="Pfam" id="PF00486">
    <property type="entry name" value="Trans_reg_C"/>
    <property type="match status" value="1"/>
</dbReference>
<keyword evidence="1 6" id="KW-0597">Phosphoprotein</keyword>
<keyword evidence="11" id="KW-1185">Reference proteome</keyword>
<dbReference type="PANTHER" id="PTHR48111">
    <property type="entry name" value="REGULATOR OF RPOS"/>
    <property type="match status" value="1"/>
</dbReference>
<dbReference type="EMBL" id="JARTFS010000006">
    <property type="protein sequence ID" value="MED4401799.1"/>
    <property type="molecule type" value="Genomic_DNA"/>
</dbReference>
<dbReference type="InterPro" id="IPR011006">
    <property type="entry name" value="CheY-like_superfamily"/>
</dbReference>
<evidence type="ECO:0000259" key="9">
    <source>
        <dbReference type="PROSITE" id="PS51755"/>
    </source>
</evidence>
<feature type="domain" description="OmpR/PhoB-type" evidence="9">
    <location>
        <begin position="120"/>
        <end position="223"/>
    </location>
</feature>
<dbReference type="RefSeq" id="WP_328015192.1">
    <property type="nucleotide sequence ID" value="NZ_JARTFS010000006.1"/>
</dbReference>
<reference evidence="10 11" key="1">
    <citation type="submission" date="2023-03" db="EMBL/GenBank/DDBJ databases">
        <title>Bacillus Genome Sequencing.</title>
        <authorList>
            <person name="Dunlap C."/>
        </authorList>
    </citation>
    <scope>NUCLEOTIDE SEQUENCE [LARGE SCALE GENOMIC DNA]</scope>
    <source>
        <strain evidence="10 11">NRS-1717</strain>
    </source>
</reference>
<dbReference type="Gene3D" id="1.10.10.10">
    <property type="entry name" value="Winged helix-like DNA-binding domain superfamily/Winged helix DNA-binding domain"/>
    <property type="match status" value="1"/>
</dbReference>
<dbReference type="PROSITE" id="PS50110">
    <property type="entry name" value="RESPONSE_REGULATORY"/>
    <property type="match status" value="1"/>
</dbReference>
<comment type="caution">
    <text evidence="10">The sequence shown here is derived from an EMBL/GenBank/DDBJ whole genome shotgun (WGS) entry which is preliminary data.</text>
</comment>
<accession>A0ABU6NZY9</accession>
<organism evidence="10 11">
    <name type="scientific">Metabacillus fastidiosus</name>
    <dbReference type="NCBI Taxonomy" id="1458"/>
    <lineage>
        <taxon>Bacteria</taxon>
        <taxon>Bacillati</taxon>
        <taxon>Bacillota</taxon>
        <taxon>Bacilli</taxon>
        <taxon>Bacillales</taxon>
        <taxon>Bacillaceae</taxon>
        <taxon>Metabacillus</taxon>
    </lineage>
</organism>
<dbReference type="Pfam" id="PF00072">
    <property type="entry name" value="Response_reg"/>
    <property type="match status" value="1"/>
</dbReference>
<evidence type="ECO:0000256" key="2">
    <source>
        <dbReference type="ARBA" id="ARBA00023012"/>
    </source>
</evidence>